<gene>
    <name evidence="3" type="ORF">SAMN05660297_00724</name>
</gene>
<keyword evidence="1" id="KW-0175">Coiled coil</keyword>
<feature type="coiled-coil region" evidence="1">
    <location>
        <begin position="36"/>
        <end position="84"/>
    </location>
</feature>
<dbReference type="AlphaFoldDB" id="A0A1H9ZTW4"/>
<protein>
    <submittedName>
        <fullName evidence="3">Exopolysaccharide biosynthesis protein</fullName>
    </submittedName>
</protein>
<dbReference type="STRING" id="426128.SAMN05660297_00724"/>
<proteinExistence type="predicted"/>
<evidence type="ECO:0000313" key="4">
    <source>
        <dbReference type="Proteomes" id="UP000199568"/>
    </source>
</evidence>
<evidence type="ECO:0000259" key="2">
    <source>
        <dbReference type="Pfam" id="PF09992"/>
    </source>
</evidence>
<dbReference type="EMBL" id="FOHU01000002">
    <property type="protein sequence ID" value="SES85191.1"/>
    <property type="molecule type" value="Genomic_DNA"/>
</dbReference>
<dbReference type="OrthoDB" id="9809781at2"/>
<dbReference type="PANTHER" id="PTHR40446:SF2">
    <property type="entry name" value="N-ACETYLGLUCOSAMINE-1-PHOSPHODIESTER ALPHA-N-ACETYLGLUCOSAMINIDASE"/>
    <property type="match status" value="1"/>
</dbReference>
<evidence type="ECO:0000256" key="1">
    <source>
        <dbReference type="SAM" id="Coils"/>
    </source>
</evidence>
<accession>A0A1H9ZTW4</accession>
<name>A0A1H9ZTW4_9FIRM</name>
<organism evidence="3 4">
    <name type="scientific">Natronincola peptidivorans</name>
    <dbReference type="NCBI Taxonomy" id="426128"/>
    <lineage>
        <taxon>Bacteria</taxon>
        <taxon>Bacillati</taxon>
        <taxon>Bacillota</taxon>
        <taxon>Clostridia</taxon>
        <taxon>Peptostreptococcales</taxon>
        <taxon>Natronincolaceae</taxon>
        <taxon>Natronincola</taxon>
    </lineage>
</organism>
<keyword evidence="4" id="KW-1185">Reference proteome</keyword>
<dbReference type="InterPro" id="IPR018711">
    <property type="entry name" value="NAGPA"/>
</dbReference>
<dbReference type="Proteomes" id="UP000199568">
    <property type="component" value="Unassembled WGS sequence"/>
</dbReference>
<dbReference type="PANTHER" id="PTHR40446">
    <property type="entry name" value="N-ACETYLGLUCOSAMINE-1-PHOSPHODIESTER ALPHA-N-ACETYLGLUCOSAMINIDASE"/>
    <property type="match status" value="1"/>
</dbReference>
<reference evidence="3 4" key="1">
    <citation type="submission" date="2016-10" db="EMBL/GenBank/DDBJ databases">
        <authorList>
            <person name="de Groot N.N."/>
        </authorList>
    </citation>
    <scope>NUCLEOTIDE SEQUENCE [LARGE SCALE GENOMIC DNA]</scope>
    <source>
        <strain evidence="3 4">DSM 18979</strain>
    </source>
</reference>
<sequence>MFKINLFLVFLAAPFLALFIASRDFVDQGRLLEFPSIVLAQQVETLQEEMDLLQEKVVEMGIIVENQEATFRFQEENLSNLSEVSATQRELSDDIYEERILNMLGPTVATYLSNTSEIKIFQLAELGYRGYIAKIKLFDPSVFQVALAEDTLGKLETTSNAARRKGAILAINGGGFYMENRDGKPYARLIGNTVIDGRLVEPFNGYPGDLFFTGVNRRGQVIGTVPSSEQDIRALDPYQGISFIPVLLKDGKKVEIPDSWKTTNQPRTIIGKYANDDLIMIVIDGRQNDWSIGVTLELLQDKLLELGVKEAYNLDGGGSSAMYFNGQILNKPSDGKERPVANNILIMP</sequence>
<dbReference type="Pfam" id="PF09992">
    <property type="entry name" value="NAGPA"/>
    <property type="match status" value="1"/>
</dbReference>
<dbReference type="RefSeq" id="WP_090439459.1">
    <property type="nucleotide sequence ID" value="NZ_FOHU01000002.1"/>
</dbReference>
<feature type="domain" description="Phosphodiester glycosidase" evidence="2">
    <location>
        <begin position="166"/>
        <end position="346"/>
    </location>
</feature>
<evidence type="ECO:0000313" key="3">
    <source>
        <dbReference type="EMBL" id="SES85191.1"/>
    </source>
</evidence>